<dbReference type="NCBIfam" id="NF033923">
    <property type="entry name" value="opr_proin_2"/>
    <property type="match status" value="1"/>
</dbReference>
<protein>
    <submittedName>
        <fullName evidence="1">Uncharacterized protein</fullName>
    </submittedName>
</protein>
<dbReference type="AlphaFoldDB" id="A0A3D8IPT3"/>
<accession>A0A3D8IPT3</accession>
<comment type="caution">
    <text evidence="1">The sequence shown here is derived from an EMBL/GenBank/DDBJ whole genome shotgun (WGS) entry which is preliminary data.</text>
</comment>
<evidence type="ECO:0000313" key="2">
    <source>
        <dbReference type="Proteomes" id="UP000256514"/>
    </source>
</evidence>
<dbReference type="EMBL" id="NXLT01000003">
    <property type="protein sequence ID" value="RDU67287.1"/>
    <property type="molecule type" value="Genomic_DNA"/>
</dbReference>
<proteinExistence type="predicted"/>
<keyword evidence="2" id="KW-1185">Reference proteome</keyword>
<evidence type="ECO:0000313" key="1">
    <source>
        <dbReference type="EMBL" id="RDU67287.1"/>
    </source>
</evidence>
<reference evidence="1 2" key="1">
    <citation type="submission" date="2018-04" db="EMBL/GenBank/DDBJ databases">
        <title>Novel Campyloabacter and Helicobacter Species and Strains.</title>
        <authorList>
            <person name="Mannion A.J."/>
            <person name="Shen Z."/>
            <person name="Fox J.G."/>
        </authorList>
    </citation>
    <scope>NUCLEOTIDE SEQUENCE [LARGE SCALE GENOMIC DNA]</scope>
    <source>
        <strain evidence="1 2">MIT 12-6600</strain>
    </source>
</reference>
<dbReference type="OrthoDB" id="5317449at2"/>
<dbReference type="RefSeq" id="WP_115571007.1">
    <property type="nucleotide sequence ID" value="NZ_NXLT01000003.1"/>
</dbReference>
<dbReference type="Proteomes" id="UP000256514">
    <property type="component" value="Unassembled WGS sequence"/>
</dbReference>
<name>A0A3D8IPT3_9HELI</name>
<sequence>MIKKIFCSLICIGSTLAYDTIDEALQNGISNGDVVLYGSSTNISSAGLVPNTGSDLNNNGYVAGSIGLAYRSGFYKTWRFMVSFRAAQAFFEANENSVWLNDSNSPNRTGSVGDASKDFYSNYRAMLGQSYLEYFDGDTSVRTGRIFAKSEWVDRLIDGVYIRNKSLENTLIEAFWAKSSGYVQYNKMTGMYAINPYTNTGLTNISIQHTLWDLLSLKVYGIFTPSIFNAVGFKAALKYEVSNSYMGASTNFTTSFEGSRSLVNNTTDNGFVFDIRAFVGVKDFIQNMRNGLEISGGYIINGTNGIGSLNIIGNNVSPFFMWGGKAFLLGSDVALAFGKMNFSINRISLALVYGSTRFHNPYSMASFGRIQGSYDRVNEVNFLLEFGTSEHSSLLLNVLNTHGGDMVYYPHTTAVNLGVKLAF</sequence>
<gene>
    <name evidence="1" type="ORF">CQA54_04755</name>
</gene>
<organism evidence="1 2">
    <name type="scientific">Helicobacter equorum</name>
    <dbReference type="NCBI Taxonomy" id="361872"/>
    <lineage>
        <taxon>Bacteria</taxon>
        <taxon>Pseudomonadati</taxon>
        <taxon>Campylobacterota</taxon>
        <taxon>Epsilonproteobacteria</taxon>
        <taxon>Campylobacterales</taxon>
        <taxon>Helicobacteraceae</taxon>
        <taxon>Helicobacter</taxon>
    </lineage>
</organism>